<dbReference type="Proteomes" id="UP001198034">
    <property type="component" value="Unassembled WGS sequence"/>
</dbReference>
<protein>
    <submittedName>
        <fullName evidence="1">Uncharacterized protein</fullName>
    </submittedName>
</protein>
<sequence length="197" mass="21488">MNKSTSLASHDVTVGAGAVAEKEAAFAAFFAPSTPSNDAAYQPESVMEIKPALSDNAAKVKRDAVGNAFVLPSESRQAWALWQEIVEQVATALHCPPDERRNIKSQFATGDKGFMKVILSTAQIYDIPLTDSFEFWQLVRPDLHWVHVIDDRSKQALYIPFGKIAAGAHDDARDLFHGATLRLSELVPKPLGADDQG</sequence>
<accession>A0ABS8BMB9</accession>
<evidence type="ECO:0000313" key="2">
    <source>
        <dbReference type="Proteomes" id="UP001198034"/>
    </source>
</evidence>
<gene>
    <name evidence="1" type="ORF">LG219_11310</name>
</gene>
<organism evidence="1 2">
    <name type="scientific">Deefgea salmonis</name>
    <dbReference type="NCBI Taxonomy" id="2875502"/>
    <lineage>
        <taxon>Bacteria</taxon>
        <taxon>Pseudomonadati</taxon>
        <taxon>Pseudomonadota</taxon>
        <taxon>Betaproteobacteria</taxon>
        <taxon>Neisseriales</taxon>
        <taxon>Chitinibacteraceae</taxon>
        <taxon>Deefgea</taxon>
    </lineage>
</organism>
<keyword evidence="2" id="KW-1185">Reference proteome</keyword>
<name>A0ABS8BMB9_9NEIS</name>
<dbReference type="RefSeq" id="WP_226764597.1">
    <property type="nucleotide sequence ID" value="NZ_JAJAWG010000007.1"/>
</dbReference>
<reference evidence="1 2" key="1">
    <citation type="submission" date="2021-10" db="EMBL/GenBank/DDBJ databases">
        <authorList>
            <person name="Chen M."/>
        </authorList>
    </citation>
    <scope>NUCLEOTIDE SEQUENCE [LARGE SCALE GENOMIC DNA]</scope>
    <source>
        <strain evidence="1 2">H3-26</strain>
    </source>
</reference>
<evidence type="ECO:0000313" key="1">
    <source>
        <dbReference type="EMBL" id="MCB5196856.1"/>
    </source>
</evidence>
<proteinExistence type="predicted"/>
<comment type="caution">
    <text evidence="1">The sequence shown here is derived from an EMBL/GenBank/DDBJ whole genome shotgun (WGS) entry which is preliminary data.</text>
</comment>
<dbReference type="EMBL" id="JAJAWG010000007">
    <property type="protein sequence ID" value="MCB5196856.1"/>
    <property type="molecule type" value="Genomic_DNA"/>
</dbReference>